<reference evidence="2 3" key="1">
    <citation type="submission" date="2014-10" db="EMBL/GenBank/DDBJ databases">
        <title>Genome sequencing of Vibrio sinaloensis T08.</title>
        <authorList>
            <person name="Chan K.-G."/>
            <person name="Mohamad N.I."/>
        </authorList>
    </citation>
    <scope>NUCLEOTIDE SEQUENCE [LARGE SCALE GENOMIC DNA]</scope>
    <source>
        <strain evidence="2 3">T08</strain>
    </source>
</reference>
<dbReference type="OrthoDB" id="9153272at2"/>
<gene>
    <name evidence="2" type="ORF">NM06_09140</name>
</gene>
<comment type="caution">
    <text evidence="2">The sequence shown here is derived from an EMBL/GenBank/DDBJ whole genome shotgun (WGS) entry which is preliminary data.</text>
</comment>
<proteinExistence type="predicted"/>
<dbReference type="Pfam" id="PF18735">
    <property type="entry name" value="HEPN_RiboL-PSP"/>
    <property type="match status" value="1"/>
</dbReference>
<accession>A0A0A5JM41</accession>
<protein>
    <recommendedName>
        <fullName evidence="1">RiboL-PSP-HEPN domain-containing protein</fullName>
    </recommendedName>
</protein>
<dbReference type="Proteomes" id="UP000030451">
    <property type="component" value="Unassembled WGS sequence"/>
</dbReference>
<dbReference type="EMBL" id="JRWP01000012">
    <property type="protein sequence ID" value="KGY08983.1"/>
    <property type="molecule type" value="Genomic_DNA"/>
</dbReference>
<evidence type="ECO:0000259" key="1">
    <source>
        <dbReference type="Pfam" id="PF18735"/>
    </source>
</evidence>
<dbReference type="AlphaFoldDB" id="A0A0A5JM41"/>
<dbReference type="InterPro" id="IPR041519">
    <property type="entry name" value="HEPN_RiboL-PSP"/>
</dbReference>
<name>A0A0A5JM41_PHOS4</name>
<evidence type="ECO:0000313" key="3">
    <source>
        <dbReference type="Proteomes" id="UP000030451"/>
    </source>
</evidence>
<feature type="domain" description="RiboL-PSP-HEPN" evidence="1">
    <location>
        <begin position="11"/>
        <end position="178"/>
    </location>
</feature>
<evidence type="ECO:0000313" key="2">
    <source>
        <dbReference type="EMBL" id="KGY08983.1"/>
    </source>
</evidence>
<organism evidence="2 3">
    <name type="scientific">Photobacterium sp. (strain ATCC 43367)</name>
    <dbReference type="NCBI Taxonomy" id="379097"/>
    <lineage>
        <taxon>Bacteria</taxon>
        <taxon>Pseudomonadati</taxon>
        <taxon>Pseudomonadota</taxon>
        <taxon>Gammaproteobacteria</taxon>
        <taxon>Vibrionales</taxon>
        <taxon>Vibrionaceae</taxon>
        <taxon>Vibrio</taxon>
        <taxon>Vibrio oreintalis group</taxon>
    </lineage>
</organism>
<sequence>MPLSRVKRSKIHRLKPVSTNFLHISQGVVTEDINKIQRGLYYVHLYSALEKTTNEIIERVLLIISSFKVKYEHYIAEFNTISLSAQMMSYKAAAKDKAWLKSHDLFTTMCSSEEAKINETFFAASLQNVWFDTIQNLLKCFGVPTFEDTDGSLKTALNEVVDNRNAVAHGRISAEVIGERHRFDVLRARTESVNDILDTLITKYEKYIMDLEFIKPQYRPLYASHLDKFTTPAQ</sequence>
<dbReference type="RefSeq" id="WP_038190270.1">
    <property type="nucleotide sequence ID" value="NZ_JRWP01000012.1"/>
</dbReference>